<dbReference type="AlphaFoldDB" id="A0A0D6JIH0"/>
<dbReference type="KEGG" id="fil:BN1229_v1_2986"/>
<dbReference type="Proteomes" id="UP000033187">
    <property type="component" value="Chromosome 1"/>
</dbReference>
<proteinExistence type="predicted"/>
<reference evidence="3" key="1">
    <citation type="submission" date="2015-02" db="EMBL/GenBank/DDBJ databases">
        <authorList>
            <person name="Chooi Y.-H."/>
        </authorList>
    </citation>
    <scope>NUCLEOTIDE SEQUENCE [LARGE SCALE GENOMIC DNA]</scope>
    <source>
        <strain evidence="3">strain Y</strain>
    </source>
</reference>
<dbReference type="EMBL" id="LN829119">
    <property type="protein sequence ID" value="CPR21163.1"/>
    <property type="molecule type" value="Genomic_DNA"/>
</dbReference>
<accession>A0A0D6JIH0</accession>
<dbReference type="KEGG" id="fiy:BN1229_v1_2930"/>
<keyword evidence="3" id="KW-1185">Reference proteome</keyword>
<name>A0A0D6JIH0_9HYPH</name>
<evidence type="ECO:0000313" key="3">
    <source>
        <dbReference type="Proteomes" id="UP000033187"/>
    </source>
</evidence>
<sequence length="20" mass="2000">MQGDAIGGSRAVDLMGLPPD</sequence>
<organism evidence="2 3">
    <name type="scientific">Candidatus Filomicrobium marinum</name>
    <dbReference type="NCBI Taxonomy" id="1608628"/>
    <lineage>
        <taxon>Bacteria</taxon>
        <taxon>Pseudomonadati</taxon>
        <taxon>Pseudomonadota</taxon>
        <taxon>Alphaproteobacteria</taxon>
        <taxon>Hyphomicrobiales</taxon>
        <taxon>Hyphomicrobiaceae</taxon>
        <taxon>Filomicrobium</taxon>
    </lineage>
</organism>
<evidence type="ECO:0000313" key="2">
    <source>
        <dbReference type="EMBL" id="CPR21163.1"/>
    </source>
</evidence>
<protein>
    <submittedName>
        <fullName evidence="2">Uncharacterized protein</fullName>
    </submittedName>
</protein>
<evidence type="ECO:0000256" key="1">
    <source>
        <dbReference type="SAM" id="MobiDB-lite"/>
    </source>
</evidence>
<feature type="region of interest" description="Disordered" evidence="1">
    <location>
        <begin position="1"/>
        <end position="20"/>
    </location>
</feature>
<gene>
    <name evidence="2" type="ORF">YBN1229_v1_2930</name>
</gene>